<dbReference type="GO" id="GO:0003678">
    <property type="term" value="F:DNA helicase activity"/>
    <property type="evidence" value="ECO:0007669"/>
    <property type="project" value="UniProtKB-EC"/>
</dbReference>
<feature type="domain" description="Helicase C-terminal" evidence="9">
    <location>
        <begin position="469"/>
        <end position="622"/>
    </location>
</feature>
<dbReference type="InterPro" id="IPR027417">
    <property type="entry name" value="P-loop_NTPase"/>
</dbReference>
<comment type="caution">
    <text evidence="10">The sequence shown here is derived from an EMBL/GenBank/DDBJ whole genome shotgun (WGS) entry which is preliminary data.</text>
</comment>
<dbReference type="NCBIfam" id="NF008165">
    <property type="entry name" value="PRK10917.1-3"/>
    <property type="match status" value="1"/>
</dbReference>
<dbReference type="PANTHER" id="PTHR47964">
    <property type="entry name" value="ATP-DEPENDENT DNA HELICASE HOMOLOG RECG, CHLOROPLASTIC"/>
    <property type="match status" value="1"/>
</dbReference>
<dbReference type="InterPro" id="IPR001650">
    <property type="entry name" value="Helicase_C-like"/>
</dbReference>
<evidence type="ECO:0000256" key="4">
    <source>
        <dbReference type="ARBA" id="ARBA00022806"/>
    </source>
</evidence>
<dbReference type="RefSeq" id="WP_274351151.1">
    <property type="nucleotide sequence ID" value="NZ_JAQZSM010000003.1"/>
</dbReference>
<evidence type="ECO:0000256" key="6">
    <source>
        <dbReference type="ARBA" id="ARBA00023125"/>
    </source>
</evidence>
<dbReference type="Proteomes" id="UP001431784">
    <property type="component" value="Unassembled WGS sequence"/>
</dbReference>
<keyword evidence="1" id="KW-0547">Nucleotide-binding</keyword>
<keyword evidence="7" id="KW-0234">DNA repair</keyword>
<reference evidence="10" key="1">
    <citation type="submission" date="2023-02" db="EMBL/GenBank/DDBJ databases">
        <title>Description of Roseinatronobacter alkalisoli sp. nov., an alkaliphilic bacerium isolated from soda soil.</title>
        <authorList>
            <person name="Wei W."/>
        </authorList>
    </citation>
    <scope>NUCLEOTIDE SEQUENCE</scope>
    <source>
        <strain evidence="10">HJB301</strain>
    </source>
</reference>
<dbReference type="InterPro" id="IPR014001">
    <property type="entry name" value="Helicase_ATP-bd"/>
</dbReference>
<dbReference type="InterPro" id="IPR011545">
    <property type="entry name" value="DEAD/DEAH_box_helicase_dom"/>
</dbReference>
<dbReference type="EC" id="3.6.4.12" evidence="10"/>
<dbReference type="CDD" id="cd17992">
    <property type="entry name" value="DEXHc_RecG"/>
    <property type="match status" value="1"/>
</dbReference>
<dbReference type="PANTHER" id="PTHR47964:SF1">
    <property type="entry name" value="ATP-DEPENDENT DNA HELICASE HOMOLOG RECG, CHLOROPLASTIC"/>
    <property type="match status" value="1"/>
</dbReference>
<evidence type="ECO:0000259" key="8">
    <source>
        <dbReference type="PROSITE" id="PS51192"/>
    </source>
</evidence>
<keyword evidence="4 10" id="KW-0347">Helicase</keyword>
<dbReference type="InterPro" id="IPR012340">
    <property type="entry name" value="NA-bd_OB-fold"/>
</dbReference>
<feature type="domain" description="Helicase ATP-binding" evidence="8">
    <location>
        <begin position="282"/>
        <end position="443"/>
    </location>
</feature>
<dbReference type="Gene3D" id="3.40.50.300">
    <property type="entry name" value="P-loop containing nucleotide triphosphate hydrolases"/>
    <property type="match status" value="2"/>
</dbReference>
<evidence type="ECO:0000256" key="7">
    <source>
        <dbReference type="ARBA" id="ARBA00023204"/>
    </source>
</evidence>
<keyword evidence="5" id="KW-0067">ATP-binding</keyword>
<dbReference type="Pfam" id="PF00271">
    <property type="entry name" value="Helicase_C"/>
    <property type="match status" value="1"/>
</dbReference>
<dbReference type="InterPro" id="IPR047112">
    <property type="entry name" value="RecG/Mfd"/>
</dbReference>
<evidence type="ECO:0000259" key="9">
    <source>
        <dbReference type="PROSITE" id="PS51194"/>
    </source>
</evidence>
<dbReference type="EMBL" id="JAQZSM010000003">
    <property type="protein sequence ID" value="MDD7970529.1"/>
    <property type="molecule type" value="Genomic_DNA"/>
</dbReference>
<proteinExistence type="predicted"/>
<keyword evidence="11" id="KW-1185">Reference proteome</keyword>
<evidence type="ECO:0000313" key="11">
    <source>
        <dbReference type="Proteomes" id="UP001431784"/>
    </source>
</evidence>
<organism evidence="10 11">
    <name type="scientific">Roseinatronobacter alkalisoli</name>
    <dbReference type="NCBI Taxonomy" id="3028235"/>
    <lineage>
        <taxon>Bacteria</taxon>
        <taxon>Pseudomonadati</taxon>
        <taxon>Pseudomonadota</taxon>
        <taxon>Alphaproteobacteria</taxon>
        <taxon>Rhodobacterales</taxon>
        <taxon>Paracoccaceae</taxon>
        <taxon>Roseinatronobacter</taxon>
    </lineage>
</organism>
<dbReference type="PROSITE" id="PS51194">
    <property type="entry name" value="HELICASE_CTER"/>
    <property type="match status" value="1"/>
</dbReference>
<dbReference type="SUPFAM" id="SSF52540">
    <property type="entry name" value="P-loop containing nucleoside triphosphate hydrolases"/>
    <property type="match status" value="2"/>
</dbReference>
<dbReference type="Gene3D" id="2.40.50.140">
    <property type="entry name" value="Nucleic acid-binding proteins"/>
    <property type="match status" value="1"/>
</dbReference>
<accession>A0ABT5T5Y6</accession>
<keyword evidence="3 10" id="KW-0378">Hydrolase</keyword>
<dbReference type="InterPro" id="IPR045562">
    <property type="entry name" value="RecG_dom3_C"/>
</dbReference>
<gene>
    <name evidence="10" type="primary">recG</name>
    <name evidence="10" type="ORF">PUT78_05390</name>
</gene>
<sequence length="696" mass="75228">MAARPEILFPLFAGLEILDGIGPKTAKNFAALHIGTPRDLLFHLPHALIDRSRRASIRGLDFPGTATVEVTVMAHHPPRSRGKPYRVQVRDDAQEFQLVFFHARGEYLQKLLPTGQRRLVSGKLELFDGMAQMVHPDHVLHPDEAENLPSVEPVYALCAGVTQKLIARAAAAALTRAPQLAEWIDPALLVREGWPDWQTAIIAAHAPGTLSDVLPNAPARTRLAYDEFFAHQMTLALARLRQRRKPGRASSGDGALRDRVLAALDYRPTGAQTRAIAEIAADMAAPVRMNRLLQGDVGAGKTLVALMALLIAVEAGGQGVMMAPTEILARQHLESLRPLAEMAGVSLALLTGRDKASERAQKLDALANGRIQILVGTHAVFQKGVEFADLRLAVVDEQHRFGVAQRAALAAKGVGADVLVMTATPIPRSLALAQYGDMDVSVLDEKPPGRKPVRTALVSTARMDEVVAHLRQAIAEGRQAYWVCPLVEESELVNLTAAQSRFEYLRAALGEGAVGLVHGQLPPAEKDAAMAGFVAGRTQLLVATTVIEVGVNVPNASIMVIERAESFGLAQLHQLRGRVGRGSAESTCLLMYEAPLGETAARRLKLLRDTEDGFRIAEEDMAIRGAGDLIGTAQSGLPRFRVADMERQAALMATAQTDVRKLLADDPELRSPRGQAARVALWLMEQDKAIKYLSVG</sequence>
<dbReference type="PROSITE" id="PS51192">
    <property type="entry name" value="HELICASE_ATP_BIND_1"/>
    <property type="match status" value="1"/>
</dbReference>
<dbReference type="NCBIfam" id="NF008164">
    <property type="entry name" value="PRK10917.1-2"/>
    <property type="match status" value="1"/>
</dbReference>
<protein>
    <submittedName>
        <fullName evidence="10">ATP-dependent DNA helicase RecG</fullName>
        <ecNumber evidence="10">3.6.4.12</ecNumber>
    </submittedName>
</protein>
<keyword evidence="6" id="KW-0238">DNA-binding</keyword>
<dbReference type="SMART" id="SM00487">
    <property type="entry name" value="DEXDc"/>
    <property type="match status" value="1"/>
</dbReference>
<keyword evidence="2" id="KW-0227">DNA damage</keyword>
<dbReference type="Pfam" id="PF00270">
    <property type="entry name" value="DEAD"/>
    <property type="match status" value="1"/>
</dbReference>
<dbReference type="NCBIfam" id="NF008168">
    <property type="entry name" value="PRK10917.2-2"/>
    <property type="match status" value="1"/>
</dbReference>
<evidence type="ECO:0000256" key="1">
    <source>
        <dbReference type="ARBA" id="ARBA00022741"/>
    </source>
</evidence>
<dbReference type="CDD" id="cd04488">
    <property type="entry name" value="RecG_wedge_OBF"/>
    <property type="match status" value="1"/>
</dbReference>
<dbReference type="GO" id="GO:0016787">
    <property type="term" value="F:hydrolase activity"/>
    <property type="evidence" value="ECO:0007669"/>
    <property type="project" value="UniProtKB-KW"/>
</dbReference>
<dbReference type="SMART" id="SM00490">
    <property type="entry name" value="HELICc"/>
    <property type="match status" value="1"/>
</dbReference>
<name>A0ABT5T5Y6_9RHOB</name>
<dbReference type="SUPFAM" id="SSF50249">
    <property type="entry name" value="Nucleic acid-binding proteins"/>
    <property type="match status" value="1"/>
</dbReference>
<evidence type="ECO:0000256" key="3">
    <source>
        <dbReference type="ARBA" id="ARBA00022801"/>
    </source>
</evidence>
<dbReference type="Pfam" id="PF19833">
    <property type="entry name" value="RecG_dom3_C"/>
    <property type="match status" value="1"/>
</dbReference>
<evidence type="ECO:0000256" key="5">
    <source>
        <dbReference type="ARBA" id="ARBA00022840"/>
    </source>
</evidence>
<dbReference type="Pfam" id="PF01336">
    <property type="entry name" value="tRNA_anti-codon"/>
    <property type="match status" value="1"/>
</dbReference>
<evidence type="ECO:0000313" key="10">
    <source>
        <dbReference type="EMBL" id="MDD7970529.1"/>
    </source>
</evidence>
<dbReference type="InterPro" id="IPR004365">
    <property type="entry name" value="NA-bd_OB_tRNA"/>
</dbReference>
<evidence type="ECO:0000256" key="2">
    <source>
        <dbReference type="ARBA" id="ARBA00022763"/>
    </source>
</evidence>